<evidence type="ECO:0000313" key="3">
    <source>
        <dbReference type="Proteomes" id="UP000317369"/>
    </source>
</evidence>
<keyword evidence="1" id="KW-0812">Transmembrane</keyword>
<name>A0A517YX73_9BACT</name>
<feature type="transmembrane region" description="Helical" evidence="1">
    <location>
        <begin position="34"/>
        <end position="53"/>
    </location>
</feature>
<dbReference type="EMBL" id="CP036425">
    <property type="protein sequence ID" value="QDU34822.1"/>
    <property type="molecule type" value="Genomic_DNA"/>
</dbReference>
<feature type="transmembrane region" description="Helical" evidence="1">
    <location>
        <begin position="9"/>
        <end position="28"/>
    </location>
</feature>
<protein>
    <submittedName>
        <fullName evidence="2">Uncharacterized protein</fullName>
    </submittedName>
</protein>
<reference evidence="2 3" key="1">
    <citation type="submission" date="2019-02" db="EMBL/GenBank/DDBJ databases">
        <title>Deep-cultivation of Planctomycetes and their phenomic and genomic characterization uncovers novel biology.</title>
        <authorList>
            <person name="Wiegand S."/>
            <person name="Jogler M."/>
            <person name="Boedeker C."/>
            <person name="Pinto D."/>
            <person name="Vollmers J."/>
            <person name="Rivas-Marin E."/>
            <person name="Kohn T."/>
            <person name="Peeters S.H."/>
            <person name="Heuer A."/>
            <person name="Rast P."/>
            <person name="Oberbeckmann S."/>
            <person name="Bunk B."/>
            <person name="Jeske O."/>
            <person name="Meyerdierks A."/>
            <person name="Storesund J.E."/>
            <person name="Kallscheuer N."/>
            <person name="Luecker S."/>
            <person name="Lage O.M."/>
            <person name="Pohl T."/>
            <person name="Merkel B.J."/>
            <person name="Hornburger P."/>
            <person name="Mueller R.-W."/>
            <person name="Bruemmer F."/>
            <person name="Labrenz M."/>
            <person name="Spormann A.M."/>
            <person name="Op den Camp H."/>
            <person name="Overmann J."/>
            <person name="Amann R."/>
            <person name="Jetten M.S.M."/>
            <person name="Mascher T."/>
            <person name="Medema M.H."/>
            <person name="Devos D.P."/>
            <person name="Kaster A.-K."/>
            <person name="Ovreas L."/>
            <person name="Rohde M."/>
            <person name="Galperin M.Y."/>
            <person name="Jogler C."/>
        </authorList>
    </citation>
    <scope>NUCLEOTIDE SEQUENCE [LARGE SCALE GENOMIC DNA]</scope>
    <source>
        <strain evidence="2 3">KS4</strain>
    </source>
</reference>
<sequence length="58" mass="6739">MNYLKTAKCYIYIAVAVSFLFSISLWFSHNRIEAIFVGLWVPSILSFGNFYLLGKTRK</sequence>
<keyword evidence="3" id="KW-1185">Reference proteome</keyword>
<gene>
    <name evidence="2" type="ORF">KS4_28980</name>
</gene>
<keyword evidence="1" id="KW-1133">Transmembrane helix</keyword>
<dbReference type="Proteomes" id="UP000317369">
    <property type="component" value="Chromosome"/>
</dbReference>
<accession>A0A517YX73</accession>
<evidence type="ECO:0000256" key="1">
    <source>
        <dbReference type="SAM" id="Phobius"/>
    </source>
</evidence>
<organism evidence="2 3">
    <name type="scientific">Poriferisphaera corsica</name>
    <dbReference type="NCBI Taxonomy" id="2528020"/>
    <lineage>
        <taxon>Bacteria</taxon>
        <taxon>Pseudomonadati</taxon>
        <taxon>Planctomycetota</taxon>
        <taxon>Phycisphaerae</taxon>
        <taxon>Phycisphaerales</taxon>
        <taxon>Phycisphaeraceae</taxon>
        <taxon>Poriferisphaera</taxon>
    </lineage>
</organism>
<evidence type="ECO:0000313" key="2">
    <source>
        <dbReference type="EMBL" id="QDU34822.1"/>
    </source>
</evidence>
<keyword evidence="1" id="KW-0472">Membrane</keyword>
<dbReference type="AlphaFoldDB" id="A0A517YX73"/>
<dbReference type="RefSeq" id="WP_200761265.1">
    <property type="nucleotide sequence ID" value="NZ_CP036425.1"/>
</dbReference>
<proteinExistence type="predicted"/>
<dbReference type="KEGG" id="pcor:KS4_28980"/>